<evidence type="ECO:0000313" key="7">
    <source>
        <dbReference type="EMBL" id="PCH33936.1"/>
    </source>
</evidence>
<evidence type="ECO:0000256" key="3">
    <source>
        <dbReference type="ARBA" id="ARBA00022833"/>
    </source>
</evidence>
<dbReference type="SUPFAM" id="SSF144232">
    <property type="entry name" value="HIT/MYND zinc finger-like"/>
    <property type="match status" value="1"/>
</dbReference>
<reference evidence="7 8" key="1">
    <citation type="journal article" date="2012" name="Science">
        <title>The Paleozoic origin of enzymatic lignin decomposition reconstructed from 31 fungal genomes.</title>
        <authorList>
            <person name="Floudas D."/>
            <person name="Binder M."/>
            <person name="Riley R."/>
            <person name="Barry K."/>
            <person name="Blanchette R.A."/>
            <person name="Henrissat B."/>
            <person name="Martinez A.T."/>
            <person name="Otillar R."/>
            <person name="Spatafora J.W."/>
            <person name="Yadav J.S."/>
            <person name="Aerts A."/>
            <person name="Benoit I."/>
            <person name="Boyd A."/>
            <person name="Carlson A."/>
            <person name="Copeland A."/>
            <person name="Coutinho P.M."/>
            <person name="de Vries R.P."/>
            <person name="Ferreira P."/>
            <person name="Findley K."/>
            <person name="Foster B."/>
            <person name="Gaskell J."/>
            <person name="Glotzer D."/>
            <person name="Gorecki P."/>
            <person name="Heitman J."/>
            <person name="Hesse C."/>
            <person name="Hori C."/>
            <person name="Igarashi K."/>
            <person name="Jurgens J.A."/>
            <person name="Kallen N."/>
            <person name="Kersten P."/>
            <person name="Kohler A."/>
            <person name="Kuees U."/>
            <person name="Kumar T.K.A."/>
            <person name="Kuo A."/>
            <person name="LaButti K."/>
            <person name="Larrondo L.F."/>
            <person name="Lindquist E."/>
            <person name="Ling A."/>
            <person name="Lombard V."/>
            <person name="Lucas S."/>
            <person name="Lundell T."/>
            <person name="Martin R."/>
            <person name="McLaughlin D.J."/>
            <person name="Morgenstern I."/>
            <person name="Morin E."/>
            <person name="Murat C."/>
            <person name="Nagy L.G."/>
            <person name="Nolan M."/>
            <person name="Ohm R.A."/>
            <person name="Patyshakuliyeva A."/>
            <person name="Rokas A."/>
            <person name="Ruiz-Duenas F.J."/>
            <person name="Sabat G."/>
            <person name="Salamov A."/>
            <person name="Samejima M."/>
            <person name="Schmutz J."/>
            <person name="Slot J.C."/>
            <person name="St John F."/>
            <person name="Stenlid J."/>
            <person name="Sun H."/>
            <person name="Sun S."/>
            <person name="Syed K."/>
            <person name="Tsang A."/>
            <person name="Wiebenga A."/>
            <person name="Young D."/>
            <person name="Pisabarro A."/>
            <person name="Eastwood D.C."/>
            <person name="Martin F."/>
            <person name="Cullen D."/>
            <person name="Grigoriev I.V."/>
            <person name="Hibbett D.S."/>
        </authorList>
    </citation>
    <scope>NUCLEOTIDE SEQUENCE [LARGE SCALE GENOMIC DNA]</scope>
    <source>
        <strain evidence="7 8">MD-104</strain>
    </source>
</reference>
<feature type="region of interest" description="Disordered" evidence="5">
    <location>
        <begin position="1"/>
        <end position="24"/>
    </location>
</feature>
<dbReference type="GO" id="GO:0008270">
    <property type="term" value="F:zinc ion binding"/>
    <property type="evidence" value="ECO:0007669"/>
    <property type="project" value="UniProtKB-KW"/>
</dbReference>
<keyword evidence="8" id="KW-1185">Reference proteome</keyword>
<feature type="compositionally biased region" description="Basic residues" evidence="5">
    <location>
        <begin position="9"/>
        <end position="20"/>
    </location>
</feature>
<dbReference type="STRING" id="742152.A0A2H3IVD3"/>
<sequence length="710" mass="80172">MNSALVHVPRGRKQSKKSKMRQPPSSLVKVFSDEWSDDWVSVADQLCVYLDLPDLTTRSGLKKVHNELPDIQSRLNQAFKLARRYGNARVLGGVVAIFAKMCIVDAILQDKLVESGFLDRMVALTELPEARHVALRALNALSLHIGKRYRVQILKHTSTLIGLLRQYPDDSAVGSLIIAIFAHSLEDGCTRRAVDTVAIVRAVLESLRRANFSSYMFGHALSLLSSVLVGDLAGCRTIPSFETFLISLMRCSDLRLRIGALDHLLKFNGLSDREKIEVSTTGTVAALNKRTLPADLSAIMDAFGRDHSELFAMKRSHETYLSQLALHTVDPDPVRLGRILATEVLASQYALPELLCDCCGRPRRDKSFPERQKILLECFTALRVAPDKTELDEDLADVLEWKYLCLHDYMKTLEHAQNALARSPDFGYFYYAAAMDCGRPEMLRMVKKGLKCHGLSHWLRTQMLRQAVDAALYLSVRGDEVKDSEERLGLLLSAYADVRELVKLGPPDSLNRQRDLNTYFMIALVVEGPRLTIHSAEIKHALAEIEISARFMDFIGHKSQTSPALTQTRKQIMSMLANPDHLKEWDPVIARVMAMFYPESALMLPEAPVDGESEGLVKWLKRFESKPDDDSDPEHEDEEIHHSAQNVWETISDNRLALLQCTWCGRPSAVLKKCGQCGIARYCDSDCQKRHWKEHKLECSVELLDEEHHY</sequence>
<keyword evidence="1" id="KW-0479">Metal-binding</keyword>
<keyword evidence="3" id="KW-0862">Zinc</keyword>
<dbReference type="EMBL" id="KB467831">
    <property type="protein sequence ID" value="PCH33936.1"/>
    <property type="molecule type" value="Genomic_DNA"/>
</dbReference>
<evidence type="ECO:0000256" key="1">
    <source>
        <dbReference type="ARBA" id="ARBA00022723"/>
    </source>
</evidence>
<feature type="domain" description="MYND-type" evidence="6">
    <location>
        <begin position="661"/>
        <end position="699"/>
    </location>
</feature>
<dbReference type="InterPro" id="IPR016024">
    <property type="entry name" value="ARM-type_fold"/>
</dbReference>
<dbReference type="OrthoDB" id="2799691at2759"/>
<evidence type="ECO:0000256" key="5">
    <source>
        <dbReference type="SAM" id="MobiDB-lite"/>
    </source>
</evidence>
<evidence type="ECO:0000259" key="6">
    <source>
        <dbReference type="PROSITE" id="PS50865"/>
    </source>
</evidence>
<protein>
    <recommendedName>
        <fullName evidence="6">MYND-type domain-containing protein</fullName>
    </recommendedName>
</protein>
<dbReference type="Gene3D" id="6.10.140.2220">
    <property type="match status" value="1"/>
</dbReference>
<dbReference type="PROSITE" id="PS01360">
    <property type="entry name" value="ZF_MYND_1"/>
    <property type="match status" value="1"/>
</dbReference>
<gene>
    <name evidence="7" type="ORF">WOLCODRAFT_141879</name>
</gene>
<dbReference type="SUPFAM" id="SSF48371">
    <property type="entry name" value="ARM repeat"/>
    <property type="match status" value="1"/>
</dbReference>
<dbReference type="Proteomes" id="UP000218811">
    <property type="component" value="Unassembled WGS sequence"/>
</dbReference>
<proteinExistence type="predicted"/>
<dbReference type="OMA" id="WCGRPSA"/>
<evidence type="ECO:0000313" key="8">
    <source>
        <dbReference type="Proteomes" id="UP000218811"/>
    </source>
</evidence>
<dbReference type="InterPro" id="IPR002893">
    <property type="entry name" value="Znf_MYND"/>
</dbReference>
<dbReference type="PROSITE" id="PS50865">
    <property type="entry name" value="ZF_MYND_2"/>
    <property type="match status" value="1"/>
</dbReference>
<evidence type="ECO:0000256" key="2">
    <source>
        <dbReference type="ARBA" id="ARBA00022771"/>
    </source>
</evidence>
<dbReference type="AlphaFoldDB" id="A0A2H3IVD3"/>
<accession>A0A2H3IVD3</accession>
<organism evidence="7 8">
    <name type="scientific">Wolfiporia cocos (strain MD-104)</name>
    <name type="common">Brown rot fungus</name>
    <dbReference type="NCBI Taxonomy" id="742152"/>
    <lineage>
        <taxon>Eukaryota</taxon>
        <taxon>Fungi</taxon>
        <taxon>Dikarya</taxon>
        <taxon>Basidiomycota</taxon>
        <taxon>Agaricomycotina</taxon>
        <taxon>Agaricomycetes</taxon>
        <taxon>Polyporales</taxon>
        <taxon>Phaeolaceae</taxon>
        <taxon>Wolfiporia</taxon>
    </lineage>
</organism>
<evidence type="ECO:0000256" key="4">
    <source>
        <dbReference type="PROSITE-ProRule" id="PRU00134"/>
    </source>
</evidence>
<keyword evidence="2 4" id="KW-0863">Zinc-finger</keyword>
<dbReference type="Pfam" id="PF01753">
    <property type="entry name" value="zf-MYND"/>
    <property type="match status" value="1"/>
</dbReference>
<name>A0A2H3IVD3_WOLCO</name>